<dbReference type="NCBIfam" id="TIGR04183">
    <property type="entry name" value="Por_Secre_tail"/>
    <property type="match status" value="1"/>
</dbReference>
<evidence type="ECO:0000259" key="4">
    <source>
        <dbReference type="PROSITE" id="PS50825"/>
    </source>
</evidence>
<feature type="domain" description="HYR" evidence="4">
    <location>
        <begin position="456"/>
        <end position="541"/>
    </location>
</feature>
<dbReference type="Pfam" id="PF18962">
    <property type="entry name" value="Por_Secre_tail"/>
    <property type="match status" value="1"/>
</dbReference>
<sequence>MRKITTLCLILLMGFVAYAQAPANDVCAGAIPITPSPEGGACTTVTLPFSTDGTTDSGVQNASCSASGLDQFFTWTATTDGLFFQSLSPGNPGIAIYESCADAIAGNELDCTQTFAAGELGGWDIGDDLIIQIYDFSGSTSDVAFCLQEFTFPLPPANDDCVNAIAMTDGFTFSLDSGGATYDPAVDTCFRNNLDIWYSFNDGGTPVEVSFDTCDSDFDTYINYYTGSCGALVCEGDNDDSGPVCGGLQASVRFETDGVSTYYFKVGGFGTTRTGLIAGSFTVMSLGDMVPPTVITQDFTAQLDETGNVTILPSDIDNGSMDNAGGSGIDTIELDVDSFDCTNLGDNNVVLTVTDVEGNSDTATAVVTVVDELGPVISESPDIFTGTGTTADCTAIVSFEIPTATDNCSDNSAITIEQTAGLPSGSSFPVGVNPITITATDGLGNVTEYIFEVVITDTAFPIIDCPGDFAVSADEGAEVYTIPDWSALASDNCSSDDALTFVQSPEAGETVANGSVTDVIITATDEAGNTAECSFALTVDATLSATDFAFSNSISIYPNPVENLFTIDNKSNIELETLTIFDVNGRIIETVRMDAKNSRNQINIASYASGIYFAKIETSDKATVKRIVKK</sequence>
<dbReference type="AlphaFoldDB" id="A0A3M0GHD2"/>
<feature type="domain" description="HYR" evidence="4">
    <location>
        <begin position="370"/>
        <end position="455"/>
    </location>
</feature>
<protein>
    <submittedName>
        <fullName evidence="5">T9SS C-terminal target domain-containing protein</fullName>
    </submittedName>
</protein>
<keyword evidence="6" id="KW-1185">Reference proteome</keyword>
<dbReference type="OrthoDB" id="9805017at2"/>
<evidence type="ECO:0000256" key="1">
    <source>
        <dbReference type="ARBA" id="ARBA00022729"/>
    </source>
</evidence>
<dbReference type="PANTHER" id="PTHR24273:SF32">
    <property type="entry name" value="HYALIN"/>
    <property type="match status" value="1"/>
</dbReference>
<organism evidence="5 6">
    <name type="scientific">Dokdonia sinensis</name>
    <dbReference type="NCBI Taxonomy" id="2479847"/>
    <lineage>
        <taxon>Bacteria</taxon>
        <taxon>Pseudomonadati</taxon>
        <taxon>Bacteroidota</taxon>
        <taxon>Flavobacteriia</taxon>
        <taxon>Flavobacteriales</taxon>
        <taxon>Flavobacteriaceae</taxon>
        <taxon>Dokdonia</taxon>
    </lineage>
</organism>
<dbReference type="PANTHER" id="PTHR24273">
    <property type="entry name" value="FI04643P-RELATED"/>
    <property type="match status" value="1"/>
</dbReference>
<proteinExistence type="predicted"/>
<evidence type="ECO:0000256" key="3">
    <source>
        <dbReference type="SAM" id="SignalP"/>
    </source>
</evidence>
<evidence type="ECO:0000313" key="6">
    <source>
        <dbReference type="Proteomes" id="UP000281985"/>
    </source>
</evidence>
<gene>
    <name evidence="5" type="ORF">EAX61_00935</name>
</gene>
<evidence type="ECO:0000313" key="5">
    <source>
        <dbReference type="EMBL" id="RMB63977.1"/>
    </source>
</evidence>
<feature type="chain" id="PRO_5018011272" evidence="3">
    <location>
        <begin position="20"/>
        <end position="630"/>
    </location>
</feature>
<dbReference type="EMBL" id="REFV01000001">
    <property type="protein sequence ID" value="RMB63977.1"/>
    <property type="molecule type" value="Genomic_DNA"/>
</dbReference>
<comment type="caution">
    <text evidence="5">The sequence shown here is derived from an EMBL/GenBank/DDBJ whole genome shotgun (WGS) entry which is preliminary data.</text>
</comment>
<evidence type="ECO:0000256" key="2">
    <source>
        <dbReference type="ARBA" id="ARBA00022737"/>
    </source>
</evidence>
<dbReference type="RefSeq" id="WP_121915773.1">
    <property type="nucleotide sequence ID" value="NZ_REFV01000001.1"/>
</dbReference>
<dbReference type="InterPro" id="IPR003410">
    <property type="entry name" value="HYR_dom"/>
</dbReference>
<reference evidence="5 6" key="1">
    <citation type="submission" date="2018-10" db="EMBL/GenBank/DDBJ databases">
        <title>Dokdonia luteus sp. nov., isolated from sea water.</title>
        <authorList>
            <person name="Zhou L.Y."/>
            <person name="Du Z.J."/>
        </authorList>
    </citation>
    <scope>NUCLEOTIDE SEQUENCE [LARGE SCALE GENOMIC DNA]</scope>
    <source>
        <strain evidence="5 6">SH27</strain>
    </source>
</reference>
<name>A0A3M0GHD2_9FLAO</name>
<accession>A0A3M0GHD2</accession>
<dbReference type="PROSITE" id="PS50825">
    <property type="entry name" value="HYR"/>
    <property type="match status" value="2"/>
</dbReference>
<dbReference type="InterPro" id="IPR026444">
    <property type="entry name" value="Secre_tail"/>
</dbReference>
<dbReference type="Proteomes" id="UP000281985">
    <property type="component" value="Unassembled WGS sequence"/>
</dbReference>
<keyword evidence="1 3" id="KW-0732">Signal</keyword>
<dbReference type="Pfam" id="PF02494">
    <property type="entry name" value="HYR"/>
    <property type="match status" value="2"/>
</dbReference>
<keyword evidence="2" id="KW-0677">Repeat</keyword>
<feature type="signal peptide" evidence="3">
    <location>
        <begin position="1"/>
        <end position="19"/>
    </location>
</feature>